<evidence type="ECO:0000313" key="13">
    <source>
        <dbReference type="EMBL" id="KAJ1095754.1"/>
    </source>
</evidence>
<evidence type="ECO:0000256" key="11">
    <source>
        <dbReference type="RuleBase" id="RU363047"/>
    </source>
</evidence>
<dbReference type="PROSITE" id="PS50262">
    <property type="entry name" value="G_PROTEIN_RECEP_F1_2"/>
    <property type="match status" value="1"/>
</dbReference>
<keyword evidence="3 10" id="KW-0812">Transmembrane</keyword>
<keyword evidence="11" id="KW-0716">Sensory transduction</keyword>
<dbReference type="GO" id="GO:0004930">
    <property type="term" value="F:G protein-coupled receptor activity"/>
    <property type="evidence" value="ECO:0007669"/>
    <property type="project" value="UniProtKB-KW"/>
</dbReference>
<evidence type="ECO:0000256" key="2">
    <source>
        <dbReference type="ARBA" id="ARBA00022475"/>
    </source>
</evidence>
<keyword evidence="6 10" id="KW-0297">G-protein coupled receptor</keyword>
<dbReference type="Pfam" id="PF13853">
    <property type="entry name" value="7tm_4"/>
    <property type="match status" value="1"/>
</dbReference>
<dbReference type="InterPro" id="IPR000276">
    <property type="entry name" value="GPCR_Rhodpsn"/>
</dbReference>
<comment type="subcellular location">
    <subcellularLocation>
        <location evidence="1 11">Cell membrane</location>
        <topology evidence="1 11">Multi-pass membrane protein</topology>
    </subcellularLocation>
</comment>
<dbReference type="InterPro" id="IPR050516">
    <property type="entry name" value="Olfactory_GPCR"/>
</dbReference>
<keyword evidence="7 11" id="KW-0472">Membrane</keyword>
<dbReference type="PRINTS" id="PR00237">
    <property type="entry name" value="GPCRRHODOPSN"/>
</dbReference>
<feature type="transmembrane region" description="Helical" evidence="11">
    <location>
        <begin position="214"/>
        <end position="237"/>
    </location>
</feature>
<feature type="transmembrane region" description="Helical" evidence="11">
    <location>
        <begin position="78"/>
        <end position="98"/>
    </location>
</feature>
<dbReference type="InterPro" id="IPR000725">
    <property type="entry name" value="Olfact_rcpt"/>
</dbReference>
<feature type="transmembrane region" description="Helical" evidence="11">
    <location>
        <begin position="156"/>
        <end position="174"/>
    </location>
</feature>
<dbReference type="InterPro" id="IPR017452">
    <property type="entry name" value="GPCR_Rhodpsn_7TM"/>
</dbReference>
<organism evidence="13 14">
    <name type="scientific">Pleurodeles waltl</name>
    <name type="common">Iberian ribbed newt</name>
    <dbReference type="NCBI Taxonomy" id="8319"/>
    <lineage>
        <taxon>Eukaryota</taxon>
        <taxon>Metazoa</taxon>
        <taxon>Chordata</taxon>
        <taxon>Craniata</taxon>
        <taxon>Vertebrata</taxon>
        <taxon>Euteleostomi</taxon>
        <taxon>Amphibia</taxon>
        <taxon>Batrachia</taxon>
        <taxon>Caudata</taxon>
        <taxon>Salamandroidea</taxon>
        <taxon>Salamandridae</taxon>
        <taxon>Pleurodelinae</taxon>
        <taxon>Pleurodeles</taxon>
    </lineage>
</organism>
<comment type="caution">
    <text evidence="13">The sequence shown here is derived from an EMBL/GenBank/DDBJ whole genome shotgun (WGS) entry which is preliminary data.</text>
</comment>
<dbReference type="EMBL" id="JANPWB010000014">
    <property type="protein sequence ID" value="KAJ1095754.1"/>
    <property type="molecule type" value="Genomic_DNA"/>
</dbReference>
<name>A0AAV7LXY2_PLEWA</name>
<reference evidence="13" key="1">
    <citation type="journal article" date="2022" name="bioRxiv">
        <title>Sequencing and chromosome-scale assembly of the giantPleurodeles waltlgenome.</title>
        <authorList>
            <person name="Brown T."/>
            <person name="Elewa A."/>
            <person name="Iarovenko S."/>
            <person name="Subramanian E."/>
            <person name="Araus A.J."/>
            <person name="Petzold A."/>
            <person name="Susuki M."/>
            <person name="Suzuki K.-i.T."/>
            <person name="Hayashi T."/>
            <person name="Toyoda A."/>
            <person name="Oliveira C."/>
            <person name="Osipova E."/>
            <person name="Leigh N.D."/>
            <person name="Simon A."/>
            <person name="Yun M.H."/>
        </authorList>
    </citation>
    <scope>NUCLEOTIDE SEQUENCE</scope>
    <source>
        <strain evidence="13">20211129_DDA</strain>
        <tissue evidence="13">Liver</tissue>
    </source>
</reference>
<accession>A0AAV7LXY2</accession>
<evidence type="ECO:0000256" key="4">
    <source>
        <dbReference type="ARBA" id="ARBA00022725"/>
    </source>
</evidence>
<evidence type="ECO:0000313" key="14">
    <source>
        <dbReference type="Proteomes" id="UP001066276"/>
    </source>
</evidence>
<evidence type="ECO:0000259" key="12">
    <source>
        <dbReference type="PROSITE" id="PS50262"/>
    </source>
</evidence>
<evidence type="ECO:0000256" key="10">
    <source>
        <dbReference type="RuleBase" id="RU000688"/>
    </source>
</evidence>
<evidence type="ECO:0000256" key="7">
    <source>
        <dbReference type="ARBA" id="ARBA00023136"/>
    </source>
</evidence>
<feature type="transmembrane region" description="Helical" evidence="11">
    <location>
        <begin position="43"/>
        <end position="66"/>
    </location>
</feature>
<dbReference type="PANTHER" id="PTHR26452">
    <property type="entry name" value="OLFACTORY RECEPTOR"/>
    <property type="match status" value="1"/>
</dbReference>
<dbReference type="AlphaFoldDB" id="A0AAV7LXY2"/>
<evidence type="ECO:0000256" key="1">
    <source>
        <dbReference type="ARBA" id="ARBA00004651"/>
    </source>
</evidence>
<dbReference type="GO" id="GO:0005886">
    <property type="term" value="C:plasma membrane"/>
    <property type="evidence" value="ECO:0007669"/>
    <property type="project" value="UniProtKB-SubCell"/>
</dbReference>
<dbReference type="GO" id="GO:0004984">
    <property type="term" value="F:olfactory receptor activity"/>
    <property type="evidence" value="ECO:0007669"/>
    <property type="project" value="InterPro"/>
</dbReference>
<gene>
    <name evidence="13" type="ORF">NDU88_000910</name>
</gene>
<evidence type="ECO:0000256" key="6">
    <source>
        <dbReference type="ARBA" id="ARBA00023040"/>
    </source>
</evidence>
<dbReference type="FunFam" id="1.20.1070.10:FF:000015">
    <property type="entry name" value="Olfactory receptor"/>
    <property type="match status" value="1"/>
</dbReference>
<feature type="transmembrane region" description="Helical" evidence="11">
    <location>
        <begin position="290"/>
        <end position="309"/>
    </location>
</feature>
<evidence type="ECO:0000256" key="5">
    <source>
        <dbReference type="ARBA" id="ARBA00022989"/>
    </source>
</evidence>
<dbReference type="PRINTS" id="PR00245">
    <property type="entry name" value="OLFACTORYR"/>
</dbReference>
<keyword evidence="5 11" id="KW-1133">Transmembrane helix</keyword>
<proteinExistence type="inferred from homology"/>
<dbReference type="Proteomes" id="UP001066276">
    <property type="component" value="Chromosome 10"/>
</dbReference>
<keyword evidence="2 11" id="KW-1003">Cell membrane</keyword>
<keyword evidence="9 10" id="KW-0807">Transducer</keyword>
<dbReference type="SUPFAM" id="SSF81321">
    <property type="entry name" value="Family A G protein-coupled receptor-like"/>
    <property type="match status" value="1"/>
</dbReference>
<dbReference type="Gene3D" id="1.20.1070.10">
    <property type="entry name" value="Rhodopsin 7-helix transmembrane proteins"/>
    <property type="match status" value="1"/>
</dbReference>
<dbReference type="PROSITE" id="PS00237">
    <property type="entry name" value="G_PROTEIN_RECEP_F1_1"/>
    <property type="match status" value="1"/>
</dbReference>
<evidence type="ECO:0000256" key="3">
    <source>
        <dbReference type="ARBA" id="ARBA00022692"/>
    </source>
</evidence>
<feature type="transmembrane region" description="Helical" evidence="11">
    <location>
        <begin position="118"/>
        <end position="136"/>
    </location>
</feature>
<keyword evidence="4 11" id="KW-0552">Olfaction</keyword>
<sequence>MWSEGTSEDEVVIMAQDTWQNRSVVTTFLIVGLSDGQDPNYSLFFVFLVVYLVTALGNLIIITLIVTDHQLHSPMYFFLANLAVIDIIFSTVTVPKLLDNLIDSKKPISFAACITQLYFFQYFVVAECYLLAVMAYDRYVAICFPLNYTITMNRNVRIRLVVTCWICGFVNSLMQAVSVSELTFCRSNIVNHFFCDVTPLFKISCSDTRPAEAIFLMVVVLAGMFPLTFIVVSYIRIILAIMKVSSSKGRRKTFSTCASHFIVVALYYGSGIFSYIWPSSTIAMSKDVKVVAVLYTIFTPMLNPIIYSLRNREVKAAMRRLLSQNKNYS</sequence>
<keyword evidence="14" id="KW-1185">Reference proteome</keyword>
<feature type="transmembrane region" description="Helical" evidence="11">
    <location>
        <begin position="258"/>
        <end position="278"/>
    </location>
</feature>
<protein>
    <recommendedName>
        <fullName evidence="11">Olfactory receptor</fullName>
    </recommendedName>
</protein>
<comment type="similarity">
    <text evidence="10">Belongs to the G-protein coupled receptor 1 family.</text>
</comment>
<evidence type="ECO:0000256" key="9">
    <source>
        <dbReference type="ARBA" id="ARBA00023224"/>
    </source>
</evidence>
<dbReference type="CDD" id="cd13954">
    <property type="entry name" value="7tmA_OR"/>
    <property type="match status" value="1"/>
</dbReference>
<feature type="domain" description="G-protein coupled receptors family 1 profile" evidence="12">
    <location>
        <begin position="57"/>
        <end position="307"/>
    </location>
</feature>
<evidence type="ECO:0000256" key="8">
    <source>
        <dbReference type="ARBA" id="ARBA00023170"/>
    </source>
</evidence>
<keyword evidence="8 10" id="KW-0675">Receptor</keyword>